<dbReference type="AlphaFoldDB" id="A0A8H6T4K7"/>
<organism evidence="2 3">
    <name type="scientific">Mycena indigotica</name>
    <dbReference type="NCBI Taxonomy" id="2126181"/>
    <lineage>
        <taxon>Eukaryota</taxon>
        <taxon>Fungi</taxon>
        <taxon>Dikarya</taxon>
        <taxon>Basidiomycota</taxon>
        <taxon>Agaricomycotina</taxon>
        <taxon>Agaricomycetes</taxon>
        <taxon>Agaricomycetidae</taxon>
        <taxon>Agaricales</taxon>
        <taxon>Marasmiineae</taxon>
        <taxon>Mycenaceae</taxon>
        <taxon>Mycena</taxon>
    </lineage>
</organism>
<dbReference type="EMBL" id="JACAZF010000002">
    <property type="protein sequence ID" value="KAF7311975.1"/>
    <property type="molecule type" value="Genomic_DNA"/>
</dbReference>
<proteinExistence type="predicted"/>
<dbReference type="RefSeq" id="XP_037224083.1">
    <property type="nucleotide sequence ID" value="XM_037358988.1"/>
</dbReference>
<comment type="caution">
    <text evidence="2">The sequence shown here is derived from an EMBL/GenBank/DDBJ whole genome shotgun (WGS) entry which is preliminary data.</text>
</comment>
<sequence>MSPEFSMPPSAIQFVPQDGVFAVLTIDPIDSLGHLEDQVALDAASSLTFKDYIVFVPGTDDLRHPDIEYRAEDVEFVLPGLPNDVPDLFITSSMSLPIAPTLDTHHPTREPLQTVGELPWAGGFLSPFFSTTVRTKTVMRVDPIVCELGIRERLRHRRCGDQDRKARAEAAQAARVTPSPDEDDQSIVYNANSDQFDAPGADAVPLPDCSSVEGGEVEQHDDSAELDFIRHALFAPQRSTSEDMLTVKFTHNLLQVSSFNNPGDFFHERDAIARITRESFERRLARAQAQDAVTAARYAGVKEEFSENAVPSASKRSVLVGEDVPKQSALTRCLHVLKRILCIST</sequence>
<evidence type="ECO:0000313" key="2">
    <source>
        <dbReference type="EMBL" id="KAF7311975.1"/>
    </source>
</evidence>
<name>A0A8H6T4K7_9AGAR</name>
<dbReference type="OrthoDB" id="3053346at2759"/>
<keyword evidence="3" id="KW-1185">Reference proteome</keyword>
<dbReference type="Proteomes" id="UP000636479">
    <property type="component" value="Unassembled WGS sequence"/>
</dbReference>
<evidence type="ECO:0000313" key="3">
    <source>
        <dbReference type="Proteomes" id="UP000636479"/>
    </source>
</evidence>
<protein>
    <submittedName>
        <fullName evidence="2">Uncharacterized protein</fullName>
    </submittedName>
</protein>
<gene>
    <name evidence="2" type="ORF">MIND_00209200</name>
</gene>
<accession>A0A8H6T4K7</accession>
<reference evidence="2" key="1">
    <citation type="submission" date="2020-05" db="EMBL/GenBank/DDBJ databases">
        <title>Mycena genomes resolve the evolution of fungal bioluminescence.</title>
        <authorList>
            <person name="Tsai I.J."/>
        </authorList>
    </citation>
    <scope>NUCLEOTIDE SEQUENCE</scope>
    <source>
        <strain evidence="2">171206Taipei</strain>
    </source>
</reference>
<evidence type="ECO:0000256" key="1">
    <source>
        <dbReference type="SAM" id="MobiDB-lite"/>
    </source>
</evidence>
<dbReference type="GeneID" id="59341504"/>
<feature type="region of interest" description="Disordered" evidence="1">
    <location>
        <begin position="159"/>
        <end position="185"/>
    </location>
</feature>
<feature type="compositionally biased region" description="Basic and acidic residues" evidence="1">
    <location>
        <begin position="159"/>
        <end position="168"/>
    </location>
</feature>